<evidence type="ECO:0000256" key="1">
    <source>
        <dbReference type="SAM" id="MobiDB-lite"/>
    </source>
</evidence>
<reference evidence="2" key="1">
    <citation type="submission" date="2020-05" db="EMBL/GenBank/DDBJ databases">
        <authorList>
            <person name="Chiriac C."/>
            <person name="Salcher M."/>
            <person name="Ghai R."/>
            <person name="Kavagutti S V."/>
        </authorList>
    </citation>
    <scope>NUCLEOTIDE SEQUENCE</scope>
</reference>
<proteinExistence type="predicted"/>
<evidence type="ECO:0000313" key="2">
    <source>
        <dbReference type="EMBL" id="CAB4201992.1"/>
    </source>
</evidence>
<name>A0A6J5S4P3_9CAUD</name>
<dbReference type="EMBL" id="LR797310">
    <property type="protein sequence ID" value="CAB4201992.1"/>
    <property type="molecule type" value="Genomic_DNA"/>
</dbReference>
<dbReference type="Gene3D" id="1.10.10.60">
    <property type="entry name" value="Homeodomain-like"/>
    <property type="match status" value="1"/>
</dbReference>
<feature type="region of interest" description="Disordered" evidence="1">
    <location>
        <begin position="1"/>
        <end position="39"/>
    </location>
</feature>
<organism evidence="2">
    <name type="scientific">uncultured Caudovirales phage</name>
    <dbReference type="NCBI Taxonomy" id="2100421"/>
    <lineage>
        <taxon>Viruses</taxon>
        <taxon>Duplodnaviria</taxon>
        <taxon>Heunggongvirae</taxon>
        <taxon>Uroviricota</taxon>
        <taxon>Caudoviricetes</taxon>
        <taxon>Peduoviridae</taxon>
        <taxon>Maltschvirus</taxon>
        <taxon>Maltschvirus maltsch</taxon>
    </lineage>
</organism>
<sequence>MSRKQANVKAALAALADGQHEDDLRPATPVPRSELSEDERERILSLHRLGYSRAKIAKALGRGAGSVDRTIMAAAPSDPTILVGQSNASRTQAALAGRRRHNEERNNNIADLAGRVVEKAFGDVFADEVTVYNFGGSDNEYNEATLKAQPTKAISELAKAGKDAADVLLKIQAAQAKTDEGNNAVDAWLDWVTGEGVPEDAEPCIACSGTGVLEAHAHDGGTADAG</sequence>
<accession>A0A6J5S4P3</accession>
<protein>
    <submittedName>
        <fullName evidence="2">Transposase IS30-like HTH domain containing protein</fullName>
    </submittedName>
</protein>
<gene>
    <name evidence="2" type="ORF">UFOVP1360_24</name>
</gene>